<proteinExistence type="inferred from homology"/>
<dbReference type="PANTHER" id="PTHR36438">
    <property type="entry name" value="IRON-SULFUR CLUSTER REPAIR PROTEIN YTFE"/>
    <property type="match status" value="1"/>
</dbReference>
<dbReference type="EMBL" id="UGFC01000006">
    <property type="protein sequence ID" value="STM19219.1"/>
    <property type="molecule type" value="Genomic_DNA"/>
</dbReference>
<accession>A0A377DEZ9</accession>
<evidence type="ECO:0000256" key="3">
    <source>
        <dbReference type="ARBA" id="ARBA00022723"/>
    </source>
</evidence>
<dbReference type="Gene3D" id="1.20.120.520">
    <property type="entry name" value="nmb1532 protein domain like"/>
    <property type="match status" value="1"/>
</dbReference>
<comment type="similarity">
    <text evidence="6">Belongs to the RIC family. YtfE subfamily.</text>
</comment>
<dbReference type="GO" id="GO:0046872">
    <property type="term" value="F:metal ion binding"/>
    <property type="evidence" value="ECO:0007669"/>
    <property type="project" value="UniProtKB-KW"/>
</dbReference>
<dbReference type="NCBIfam" id="NF008221">
    <property type="entry name" value="PRK10992.1"/>
    <property type="match status" value="1"/>
</dbReference>
<comment type="function">
    <text evidence="6">Di-iron-containing protein involved in the repair of iron-sulfur clusters damaged by oxidative and nitrosative stress conditions.</text>
</comment>
<dbReference type="GO" id="GO:0006979">
    <property type="term" value="P:response to oxidative stress"/>
    <property type="evidence" value="ECO:0007669"/>
    <property type="project" value="UniProtKB-UniRule"/>
</dbReference>
<dbReference type="HAMAP" id="MF_01606">
    <property type="entry name" value="RIC_YtfE"/>
    <property type="match status" value="1"/>
</dbReference>
<protein>
    <recommendedName>
        <fullName evidence="6">Iron-sulfur cluster repair protein YtfE</fullName>
    </recommendedName>
</protein>
<dbReference type="GO" id="GO:0051409">
    <property type="term" value="P:response to nitrosative stress"/>
    <property type="evidence" value="ECO:0007669"/>
    <property type="project" value="UniProtKB-UniRule"/>
</dbReference>
<dbReference type="Proteomes" id="UP000254174">
    <property type="component" value="Unassembled WGS sequence"/>
</dbReference>
<organism evidence="8 9">
    <name type="scientific">Escherichia coli</name>
    <dbReference type="NCBI Taxonomy" id="562"/>
    <lineage>
        <taxon>Bacteria</taxon>
        <taxon>Pseudomonadati</taxon>
        <taxon>Pseudomonadota</taxon>
        <taxon>Gammaproteobacteria</taxon>
        <taxon>Enterobacterales</taxon>
        <taxon>Enterobacteriaceae</taxon>
        <taxon>Escherichia</taxon>
    </lineage>
</organism>
<dbReference type="CDD" id="cd12108">
    <property type="entry name" value="Hr-like"/>
    <property type="match status" value="1"/>
</dbReference>
<dbReference type="NCBIfam" id="TIGR03652">
    <property type="entry name" value="FeS_repair_RIC"/>
    <property type="match status" value="1"/>
</dbReference>
<evidence type="ECO:0000256" key="2">
    <source>
        <dbReference type="ARBA" id="ARBA00022490"/>
    </source>
</evidence>
<evidence type="ECO:0000259" key="7">
    <source>
        <dbReference type="Pfam" id="PF01814"/>
    </source>
</evidence>
<dbReference type="Pfam" id="PF04405">
    <property type="entry name" value="ScdA_N"/>
    <property type="match status" value="1"/>
</dbReference>
<keyword evidence="2 6" id="KW-0963">Cytoplasm</keyword>
<dbReference type="PANTHER" id="PTHR36438:SF1">
    <property type="entry name" value="IRON-SULFUR CLUSTER REPAIR PROTEIN YTFE"/>
    <property type="match status" value="1"/>
</dbReference>
<dbReference type="InterPro" id="IPR019903">
    <property type="entry name" value="RIC_family"/>
</dbReference>
<dbReference type="AlphaFoldDB" id="A0A377DEZ9"/>
<evidence type="ECO:0000313" key="9">
    <source>
        <dbReference type="Proteomes" id="UP000254174"/>
    </source>
</evidence>
<evidence type="ECO:0000256" key="6">
    <source>
        <dbReference type="HAMAP-Rule" id="MF_01606"/>
    </source>
</evidence>
<dbReference type="GO" id="GO:0005737">
    <property type="term" value="C:cytoplasm"/>
    <property type="evidence" value="ECO:0007669"/>
    <property type="project" value="UniProtKB-SubCell"/>
</dbReference>
<dbReference type="FunFam" id="1.20.120.520:FF:000001">
    <property type="entry name" value="Iron-sulfur cluster repair protein YtfE"/>
    <property type="match status" value="1"/>
</dbReference>
<feature type="domain" description="Hemerythrin-like" evidence="7">
    <location>
        <begin position="77"/>
        <end position="216"/>
    </location>
</feature>
<dbReference type="InterPro" id="IPR012312">
    <property type="entry name" value="Hemerythrin-like"/>
</dbReference>
<dbReference type="GO" id="GO:0030091">
    <property type="term" value="P:protein repair"/>
    <property type="evidence" value="ECO:0007669"/>
    <property type="project" value="UniProtKB-UniRule"/>
</dbReference>
<evidence type="ECO:0000256" key="1">
    <source>
        <dbReference type="ARBA" id="ARBA00004496"/>
    </source>
</evidence>
<comment type="subcellular location">
    <subcellularLocation>
        <location evidence="1 6">Cytoplasm</location>
    </subcellularLocation>
</comment>
<keyword evidence="3 6" id="KW-0479">Metal-binding</keyword>
<gene>
    <name evidence="6 8" type="primary">ytfE</name>
    <name evidence="8" type="ORF">NCTC7922_05362</name>
</gene>
<sequence>MAYRDQPLGELALSIPRASALFRKYDMDYCCGGKQTLARAAARKELDVEVIEAELAKLAEQPIEKDWRSAPLAEIIDHIIVRYHDRHREQLPELILQATKVERVHADKPSVPKGLTKYLTMLHEELSSHMMKEEQILFPMIKQGMGSQAMGPISVMESEHDEAGELLEVIKHTTNNVTPPPEACTTWKAMYNGINELIDDLMEHISLENNVLFPRALAVSDLKAGWHCAIQHDNAVISAVQQPASYQ</sequence>
<reference evidence="8 9" key="1">
    <citation type="submission" date="2018-06" db="EMBL/GenBank/DDBJ databases">
        <authorList>
            <consortium name="Pathogen Informatics"/>
            <person name="Doyle S."/>
        </authorList>
    </citation>
    <scope>NUCLEOTIDE SEQUENCE [LARGE SCALE GENOMIC DNA]</scope>
    <source>
        <strain evidence="8 9">NCTC7922</strain>
    </source>
</reference>
<evidence type="ECO:0000256" key="4">
    <source>
        <dbReference type="ARBA" id="ARBA00023004"/>
    </source>
</evidence>
<keyword evidence="4 6" id="KW-0408">Iron</keyword>
<dbReference type="InterPro" id="IPR023742">
    <property type="entry name" value="FeS-repair_YftE"/>
</dbReference>
<comment type="subunit">
    <text evidence="6">Homodimer.</text>
</comment>
<evidence type="ECO:0000313" key="8">
    <source>
        <dbReference type="EMBL" id="STM19219.1"/>
    </source>
</evidence>
<dbReference type="Pfam" id="PF01814">
    <property type="entry name" value="Hemerythrin"/>
    <property type="match status" value="1"/>
</dbReference>
<evidence type="ECO:0000256" key="5">
    <source>
        <dbReference type="ARBA" id="ARBA00023016"/>
    </source>
</evidence>
<name>A0A377DEZ9_ECOLX</name>
<keyword evidence="5 6" id="KW-0346">Stress response</keyword>